<accession>A0A967AYW4</accession>
<proteinExistence type="predicted"/>
<comment type="caution">
    <text evidence="2">The sequence shown here is derived from an EMBL/GenBank/DDBJ whole genome shotgun (WGS) entry which is preliminary data.</text>
</comment>
<dbReference type="Proteomes" id="UP000744769">
    <property type="component" value="Unassembled WGS sequence"/>
</dbReference>
<protein>
    <recommendedName>
        <fullName evidence="4">Tetratricopeptide repeat protein</fullName>
    </recommendedName>
</protein>
<reference evidence="2" key="1">
    <citation type="submission" date="2020-03" db="EMBL/GenBank/DDBJ databases">
        <title>Draft sequencing of Calidifontibacter sp. DB0510.</title>
        <authorList>
            <person name="Kim D.-U."/>
        </authorList>
    </citation>
    <scope>NUCLEOTIDE SEQUENCE</scope>
    <source>
        <strain evidence="2">DB0510</strain>
    </source>
</reference>
<dbReference type="AlphaFoldDB" id="A0A967AYW4"/>
<dbReference type="EMBL" id="JAAOIV010000003">
    <property type="protein sequence ID" value="NHN55223.1"/>
    <property type="molecule type" value="Genomic_DNA"/>
</dbReference>
<dbReference type="Gene3D" id="1.25.40.10">
    <property type="entry name" value="Tetratricopeptide repeat domain"/>
    <property type="match status" value="1"/>
</dbReference>
<evidence type="ECO:0008006" key="4">
    <source>
        <dbReference type="Google" id="ProtNLM"/>
    </source>
</evidence>
<dbReference type="InterPro" id="IPR011990">
    <property type="entry name" value="TPR-like_helical_dom_sf"/>
</dbReference>
<keyword evidence="3" id="KW-1185">Reference proteome</keyword>
<dbReference type="RefSeq" id="WP_166194360.1">
    <property type="nucleotide sequence ID" value="NZ_JAAOIV010000003.1"/>
</dbReference>
<gene>
    <name evidence="2" type="ORF">G9U51_05405</name>
</gene>
<evidence type="ECO:0000313" key="2">
    <source>
        <dbReference type="EMBL" id="NHN55223.1"/>
    </source>
</evidence>
<feature type="region of interest" description="Disordered" evidence="1">
    <location>
        <begin position="14"/>
        <end position="35"/>
    </location>
</feature>
<name>A0A967AYW4_9MICO</name>
<evidence type="ECO:0000256" key="1">
    <source>
        <dbReference type="SAM" id="MobiDB-lite"/>
    </source>
</evidence>
<dbReference type="PANTHER" id="PTHR10098:SF108">
    <property type="entry name" value="TETRATRICOPEPTIDE REPEAT PROTEIN 28"/>
    <property type="match status" value="1"/>
</dbReference>
<organism evidence="2 3">
    <name type="scientific">Metallococcus carri</name>
    <dbReference type="NCBI Taxonomy" id="1656884"/>
    <lineage>
        <taxon>Bacteria</taxon>
        <taxon>Bacillati</taxon>
        <taxon>Actinomycetota</taxon>
        <taxon>Actinomycetes</taxon>
        <taxon>Micrococcales</taxon>
        <taxon>Dermacoccaceae</taxon>
        <taxon>Metallococcus</taxon>
    </lineage>
</organism>
<evidence type="ECO:0000313" key="3">
    <source>
        <dbReference type="Proteomes" id="UP000744769"/>
    </source>
</evidence>
<dbReference type="SUPFAM" id="SSF48452">
    <property type="entry name" value="TPR-like"/>
    <property type="match status" value="1"/>
</dbReference>
<sequence>MLRQERLDELWDFADPQSSEQRLRGAADTSTDPDERAELQTQVARALGLQGEWMQAERELAAVTSTDPIVQARVALENGRVRNSAGDPAGAIPMFKQAAKLARRAGDRFLEVDALHMLAIADSAQAEAWTWHALAVAERGDARTQRWQVSLHNNLGWTHRERGDLVQAYEEFEHAADLADRVGTPEQRQWAREALAEVDRLMQDAAPRDIDED</sequence>
<dbReference type="PANTHER" id="PTHR10098">
    <property type="entry name" value="RAPSYN-RELATED"/>
    <property type="match status" value="1"/>
</dbReference>